<protein>
    <submittedName>
        <fullName evidence="2 3">Uncharacterized protein</fullName>
    </submittedName>
</protein>
<evidence type="ECO:0000313" key="3">
    <source>
        <dbReference type="EnsemblMetazoa" id="CapteP195473"/>
    </source>
</evidence>
<name>R7TEV0_CAPTE</name>
<reference evidence="2 4" key="2">
    <citation type="journal article" date="2013" name="Nature">
        <title>Insights into bilaterian evolution from three spiralian genomes.</title>
        <authorList>
            <person name="Simakov O."/>
            <person name="Marletaz F."/>
            <person name="Cho S.J."/>
            <person name="Edsinger-Gonzales E."/>
            <person name="Havlak P."/>
            <person name="Hellsten U."/>
            <person name="Kuo D.H."/>
            <person name="Larsson T."/>
            <person name="Lv J."/>
            <person name="Arendt D."/>
            <person name="Savage R."/>
            <person name="Osoegawa K."/>
            <person name="de Jong P."/>
            <person name="Grimwood J."/>
            <person name="Chapman J.A."/>
            <person name="Shapiro H."/>
            <person name="Aerts A."/>
            <person name="Otillar R.P."/>
            <person name="Terry A.Y."/>
            <person name="Boore J.L."/>
            <person name="Grigoriev I.V."/>
            <person name="Lindberg D.R."/>
            <person name="Seaver E.C."/>
            <person name="Weisblat D.A."/>
            <person name="Putnam N.H."/>
            <person name="Rokhsar D.S."/>
        </authorList>
    </citation>
    <scope>NUCLEOTIDE SEQUENCE</scope>
    <source>
        <strain evidence="2 4">I ESC-2004</strain>
    </source>
</reference>
<dbReference type="EMBL" id="KB310199">
    <property type="protein sequence ID" value="ELT92254.1"/>
    <property type="molecule type" value="Genomic_DNA"/>
</dbReference>
<reference evidence="3" key="3">
    <citation type="submission" date="2015-06" db="UniProtKB">
        <authorList>
            <consortium name="EnsemblMetazoa"/>
        </authorList>
    </citation>
    <scope>IDENTIFICATION</scope>
</reference>
<dbReference type="EnsemblMetazoa" id="CapteT195473">
    <property type="protein sequence ID" value="CapteP195473"/>
    <property type="gene ID" value="CapteG195473"/>
</dbReference>
<dbReference type="EMBL" id="AMQN01030606">
    <property type="status" value="NOT_ANNOTATED_CDS"/>
    <property type="molecule type" value="Genomic_DNA"/>
</dbReference>
<evidence type="ECO:0000313" key="4">
    <source>
        <dbReference type="Proteomes" id="UP000014760"/>
    </source>
</evidence>
<sequence>MRALPPAFHQAIASSSAATLHELAYEADRVMPSCMASAGPLTTLQAEAEVVLLLTKRSGFLPQELKVDMQVPSAHSAKKEKRFLEEDASFNRPAPVMSEDEN</sequence>
<dbReference type="EMBL" id="AMQN01030607">
    <property type="status" value="NOT_ANNOTATED_CDS"/>
    <property type="molecule type" value="Genomic_DNA"/>
</dbReference>
<dbReference type="HOGENOM" id="CLU_117812_2_0_1"/>
<dbReference type="AlphaFoldDB" id="R7TEV0"/>
<reference evidence="4" key="1">
    <citation type="submission" date="2012-12" db="EMBL/GenBank/DDBJ databases">
        <authorList>
            <person name="Hellsten U."/>
            <person name="Grimwood J."/>
            <person name="Chapman J.A."/>
            <person name="Shapiro H."/>
            <person name="Aerts A."/>
            <person name="Otillar R.P."/>
            <person name="Terry A.Y."/>
            <person name="Boore J.L."/>
            <person name="Simakov O."/>
            <person name="Marletaz F."/>
            <person name="Cho S.-J."/>
            <person name="Edsinger-Gonzales E."/>
            <person name="Havlak P."/>
            <person name="Kuo D.-H."/>
            <person name="Larsson T."/>
            <person name="Lv J."/>
            <person name="Arendt D."/>
            <person name="Savage R."/>
            <person name="Osoegawa K."/>
            <person name="de Jong P."/>
            <person name="Lindberg D.R."/>
            <person name="Seaver E.C."/>
            <person name="Weisblat D.A."/>
            <person name="Putnam N.H."/>
            <person name="Grigoriev I.V."/>
            <person name="Rokhsar D.S."/>
        </authorList>
    </citation>
    <scope>NUCLEOTIDE SEQUENCE</scope>
    <source>
        <strain evidence="4">I ESC-2004</strain>
    </source>
</reference>
<dbReference type="OMA" id="VMPSCMA"/>
<feature type="region of interest" description="Disordered" evidence="1">
    <location>
        <begin position="76"/>
        <end position="102"/>
    </location>
</feature>
<accession>R7TEV0</accession>
<gene>
    <name evidence="2" type="ORF">CAPTEDRAFT_195473</name>
</gene>
<dbReference type="Proteomes" id="UP000014760">
    <property type="component" value="Unassembled WGS sequence"/>
</dbReference>
<evidence type="ECO:0000313" key="2">
    <source>
        <dbReference type="EMBL" id="ELT92254.1"/>
    </source>
</evidence>
<organism evidence="2">
    <name type="scientific">Capitella teleta</name>
    <name type="common">Polychaete worm</name>
    <dbReference type="NCBI Taxonomy" id="283909"/>
    <lineage>
        <taxon>Eukaryota</taxon>
        <taxon>Metazoa</taxon>
        <taxon>Spiralia</taxon>
        <taxon>Lophotrochozoa</taxon>
        <taxon>Annelida</taxon>
        <taxon>Polychaeta</taxon>
        <taxon>Sedentaria</taxon>
        <taxon>Scolecida</taxon>
        <taxon>Capitellidae</taxon>
        <taxon>Capitella</taxon>
    </lineage>
</organism>
<keyword evidence="4" id="KW-1185">Reference proteome</keyword>
<evidence type="ECO:0000256" key="1">
    <source>
        <dbReference type="SAM" id="MobiDB-lite"/>
    </source>
</evidence>
<proteinExistence type="predicted"/>